<name>A0A0D2MGL8_9CHLO</name>
<dbReference type="AlphaFoldDB" id="A0A0D2MGL8"/>
<gene>
    <name evidence="1" type="ORF">MNEG_13787</name>
</gene>
<protein>
    <submittedName>
        <fullName evidence="1">Uncharacterized protein</fullName>
    </submittedName>
</protein>
<dbReference type="RefSeq" id="XP_013893195.1">
    <property type="nucleotide sequence ID" value="XM_014037741.1"/>
</dbReference>
<keyword evidence="2" id="KW-1185">Reference proteome</keyword>
<sequence length="590" mass="58585">MGADFEAEGLNLQSLLQPPEPSSGAADGAAPGGPAFDWLRAGRPAFAVVAESGAALLVWAETGDRADLEWRSTPPLPLPGSAAAAAGDAAPDTASHVLAAAVTADGDNGVMVAYVLSDAPRRVRVARVQGDPSGALEAAGGCDAAAGVAAALPVRALGGAEVGAEGSTVCGLAWRPGGGCLCVWTEDAAATGGGPRADDGSGSDSGAARGALQLLSPPARGGGDGEAWAISTPQVLASRRPRRARRRAGVAACLAWCPTGGAVLHADGGAFQVSHGGGGGAAAWCRQRCALPPAALQQQQQRRRRGPAAAVALAPSPSGACACIVYEEGPHGSGGGGGPGGGRGAFVAAWVLPEAPTKAHGGAETAKLQAARLSWPLLHGGSPQDAAEALLAACSFGRSAGSGGPGGLGGRSRSSSVCSGEGGGGGGSVALLDLAQVLGLVDDLVHRMPSYQLPHYCAAWDAAKLAIVSRLPGKLAEALTVDVRMRLVFCHIVFPGATCAADMVQELKHVLQDKRDADLLARISAADAAAAQALAQGVADMIVLLLCCVKAWLEALSTLGDAGLQVRGGPVLCRAARRAGCSTEAFQAVK</sequence>
<evidence type="ECO:0000313" key="2">
    <source>
        <dbReference type="Proteomes" id="UP000054498"/>
    </source>
</evidence>
<dbReference type="EMBL" id="KK104268">
    <property type="protein sequence ID" value="KIY94175.1"/>
    <property type="molecule type" value="Genomic_DNA"/>
</dbReference>
<dbReference type="KEGG" id="mng:MNEG_13787"/>
<proteinExistence type="predicted"/>
<evidence type="ECO:0000313" key="1">
    <source>
        <dbReference type="EMBL" id="KIY94175.1"/>
    </source>
</evidence>
<accession>A0A0D2MGL8</accession>
<reference evidence="1 2" key="1">
    <citation type="journal article" date="2013" name="BMC Genomics">
        <title>Reconstruction of the lipid metabolism for the microalga Monoraphidium neglectum from its genome sequence reveals characteristics suitable for biofuel production.</title>
        <authorList>
            <person name="Bogen C."/>
            <person name="Al-Dilaimi A."/>
            <person name="Albersmeier A."/>
            <person name="Wichmann J."/>
            <person name="Grundmann M."/>
            <person name="Rupp O."/>
            <person name="Lauersen K.J."/>
            <person name="Blifernez-Klassen O."/>
            <person name="Kalinowski J."/>
            <person name="Goesmann A."/>
            <person name="Mussgnug J.H."/>
            <person name="Kruse O."/>
        </authorList>
    </citation>
    <scope>NUCLEOTIDE SEQUENCE [LARGE SCALE GENOMIC DNA]</scope>
    <source>
        <strain evidence="1 2">SAG 48.87</strain>
    </source>
</reference>
<dbReference type="OrthoDB" id="10682904at2759"/>
<dbReference type="GeneID" id="25731284"/>
<dbReference type="Proteomes" id="UP000054498">
    <property type="component" value="Unassembled WGS sequence"/>
</dbReference>
<organism evidence="1 2">
    <name type="scientific">Monoraphidium neglectum</name>
    <dbReference type="NCBI Taxonomy" id="145388"/>
    <lineage>
        <taxon>Eukaryota</taxon>
        <taxon>Viridiplantae</taxon>
        <taxon>Chlorophyta</taxon>
        <taxon>core chlorophytes</taxon>
        <taxon>Chlorophyceae</taxon>
        <taxon>CS clade</taxon>
        <taxon>Sphaeropleales</taxon>
        <taxon>Selenastraceae</taxon>
        <taxon>Monoraphidium</taxon>
    </lineage>
</organism>